<evidence type="ECO:0000313" key="3">
    <source>
        <dbReference type="EMBL" id="CAE6730345.1"/>
    </source>
</evidence>
<accession>A0ABM8R3D4</accession>
<dbReference type="InterPro" id="IPR042099">
    <property type="entry name" value="ANL_N_sf"/>
</dbReference>
<dbReference type="CDD" id="cd05936">
    <property type="entry name" value="FC-FACS_FadD_like"/>
    <property type="match status" value="1"/>
</dbReference>
<reference evidence="3 4" key="1">
    <citation type="submission" date="2021-02" db="EMBL/GenBank/DDBJ databases">
        <authorList>
            <person name="Han P."/>
        </authorList>
    </citation>
    <scope>NUCLEOTIDE SEQUENCE [LARGE SCALE GENOMIC DNA]</scope>
    <source>
        <strain evidence="3">Candidatus Nitrospira sp. ZN2</strain>
    </source>
</reference>
<name>A0ABM8R3D4_9BACT</name>
<evidence type="ECO:0000259" key="1">
    <source>
        <dbReference type="Pfam" id="PF00501"/>
    </source>
</evidence>
<dbReference type="Gene3D" id="3.40.50.12780">
    <property type="entry name" value="N-terminal domain of ligase-like"/>
    <property type="match status" value="1"/>
</dbReference>
<gene>
    <name evidence="3" type="primary">lcfA</name>
    <name evidence="3" type="ORF">NSPZN2_100330</name>
</gene>
<feature type="domain" description="AMP-binding enzyme C-terminal" evidence="2">
    <location>
        <begin position="472"/>
        <end position="547"/>
    </location>
</feature>
<dbReference type="EC" id="6.2.1.3" evidence="3"/>
<evidence type="ECO:0000259" key="2">
    <source>
        <dbReference type="Pfam" id="PF13193"/>
    </source>
</evidence>
<proteinExistence type="predicted"/>
<dbReference type="Proteomes" id="UP000675880">
    <property type="component" value="Unassembled WGS sequence"/>
</dbReference>
<dbReference type="Gene3D" id="3.30.300.30">
    <property type="match status" value="1"/>
</dbReference>
<protein>
    <submittedName>
        <fullName evidence="3">Long-chain-fatty-acid--CoA ligase</fullName>
        <ecNumber evidence="3">6.2.1.3</ecNumber>
    </submittedName>
</protein>
<dbReference type="RefSeq" id="WP_213041679.1">
    <property type="nucleotide sequence ID" value="NZ_CAJNBJ010000002.1"/>
</dbReference>
<keyword evidence="3" id="KW-0436">Ligase</keyword>
<organism evidence="3 4">
    <name type="scientific">Nitrospira defluvii</name>
    <dbReference type="NCBI Taxonomy" id="330214"/>
    <lineage>
        <taxon>Bacteria</taxon>
        <taxon>Pseudomonadati</taxon>
        <taxon>Nitrospirota</taxon>
        <taxon>Nitrospiria</taxon>
        <taxon>Nitrospirales</taxon>
        <taxon>Nitrospiraceae</taxon>
        <taxon>Nitrospira</taxon>
    </lineage>
</organism>
<dbReference type="PROSITE" id="PS00455">
    <property type="entry name" value="AMP_BINDING"/>
    <property type="match status" value="1"/>
</dbReference>
<dbReference type="SUPFAM" id="SSF56801">
    <property type="entry name" value="Acetyl-CoA synthetase-like"/>
    <property type="match status" value="1"/>
</dbReference>
<dbReference type="InterPro" id="IPR020845">
    <property type="entry name" value="AMP-binding_CS"/>
</dbReference>
<dbReference type="PANTHER" id="PTHR43767">
    <property type="entry name" value="LONG-CHAIN-FATTY-ACID--COA LIGASE"/>
    <property type="match status" value="1"/>
</dbReference>
<dbReference type="Pfam" id="PF13193">
    <property type="entry name" value="AMP-binding_C"/>
    <property type="match status" value="1"/>
</dbReference>
<dbReference type="InterPro" id="IPR045851">
    <property type="entry name" value="AMP-bd_C_sf"/>
</dbReference>
<dbReference type="Pfam" id="PF00501">
    <property type="entry name" value="AMP-binding"/>
    <property type="match status" value="1"/>
</dbReference>
<dbReference type="GO" id="GO:0004467">
    <property type="term" value="F:long-chain fatty acid-CoA ligase activity"/>
    <property type="evidence" value="ECO:0007669"/>
    <property type="project" value="UniProtKB-EC"/>
</dbReference>
<dbReference type="InterPro" id="IPR000873">
    <property type="entry name" value="AMP-dep_synth/lig_dom"/>
</dbReference>
<dbReference type="EMBL" id="CAJNBJ010000002">
    <property type="protein sequence ID" value="CAE6730345.1"/>
    <property type="molecule type" value="Genomic_DNA"/>
</dbReference>
<keyword evidence="4" id="KW-1185">Reference proteome</keyword>
<feature type="domain" description="AMP-dependent synthetase/ligase" evidence="1">
    <location>
        <begin position="28"/>
        <end position="422"/>
    </location>
</feature>
<dbReference type="PANTHER" id="PTHR43767:SF12">
    <property type="entry name" value="AMP-DEPENDENT SYNTHETASE AND LIGASE"/>
    <property type="match status" value="1"/>
</dbReference>
<sequence length="571" mass="63388">MPRSWISRYDPGVPATADYPEWTVPDLLRRSASRFPDSPALSFYGTTLSFRELNELTTRCAFGLRRLGVRAGDRVALMLPNIPQAVIAYYGVLKAGAVVAPMNPLSVEREIQSQLMDAGSETIVALDLLYPRIQAVRERAGLPKRIIVTSLRDFLPTAKRLLYPIKAWWAKRWIVVEKSPPVYGFLELLDAAFPGMDVGDSPLPLLEPDSLAQIQYTGGTTGSPKGVMLTHRNVLVSALQGRMWCSNFREGQEVFLGAVPLFHCYGLSTCQNLAVATGSHIVLLPRFHAGEVVKAIQKHRVTIMSGVPMMFSMITDVAKARRHDLRSIRVCLCGASPLPAEVQQEFERLSGVTISEGYGLTEAGPTTHCNPIQGTHPRGSMGLPFPDTDARIVDLETGRRDVPIGEAGELIVRGPQVMRGYWNKEAETQAVLREGWLYTGDIVRRDEQGFFFFMDRKKDVIKPWGETVYPREVEDILFQHPAVHEAAVVGIPDRHYGEAVKAFVVPAQGACVTERDLIEHCRKSLARFKVPAVIEFRTELPRTIIGKVLRRALRDESGAPVVDASPSRKAM</sequence>
<evidence type="ECO:0000313" key="4">
    <source>
        <dbReference type="Proteomes" id="UP000675880"/>
    </source>
</evidence>
<dbReference type="InterPro" id="IPR050237">
    <property type="entry name" value="ATP-dep_AMP-bd_enzyme"/>
</dbReference>
<dbReference type="InterPro" id="IPR025110">
    <property type="entry name" value="AMP-bd_C"/>
</dbReference>
<comment type="caution">
    <text evidence="3">The sequence shown here is derived from an EMBL/GenBank/DDBJ whole genome shotgun (WGS) entry which is preliminary data.</text>
</comment>